<evidence type="ECO:0000313" key="9">
    <source>
        <dbReference type="EMBL" id="TQJ05404.1"/>
    </source>
</evidence>
<sequence length="120" mass="12972">MAVTAEDVHNVRFPRAALGTRGYNEVQVDRFLDRVAATLEGEDNISAAVVHEVSFSRTPLGRRGYDEAAVDAFLRLVESTLVAQQVGVPAGGAGPSGPYVAPALEHSHARKPLWRRVVPR</sequence>
<name>A0A542DQY9_AMYCI</name>
<evidence type="ECO:0000256" key="3">
    <source>
        <dbReference type="ARBA" id="ARBA00018787"/>
    </source>
</evidence>
<keyword evidence="6" id="KW-0175">Coiled coil</keyword>
<dbReference type="GO" id="GO:0005737">
    <property type="term" value="C:cytoplasm"/>
    <property type="evidence" value="ECO:0007669"/>
    <property type="project" value="UniProtKB-SubCell"/>
</dbReference>
<gene>
    <name evidence="9" type="ORF">FB471_5233</name>
</gene>
<evidence type="ECO:0000256" key="5">
    <source>
        <dbReference type="ARBA" id="ARBA00022618"/>
    </source>
</evidence>
<comment type="subcellular location">
    <subcellularLocation>
        <location evidence="1">Cytoplasm</location>
    </subcellularLocation>
</comment>
<keyword evidence="5" id="KW-0132">Cell division</keyword>
<evidence type="ECO:0000256" key="7">
    <source>
        <dbReference type="ARBA" id="ARBA00023306"/>
    </source>
</evidence>
<evidence type="ECO:0000256" key="8">
    <source>
        <dbReference type="ARBA" id="ARBA00031737"/>
    </source>
</evidence>
<dbReference type="RefSeq" id="WP_142000934.1">
    <property type="nucleotide sequence ID" value="NZ_VFML01000001.1"/>
</dbReference>
<proteinExistence type="inferred from homology"/>
<evidence type="ECO:0000256" key="4">
    <source>
        <dbReference type="ARBA" id="ARBA00022490"/>
    </source>
</evidence>
<organism evidence="9 10">
    <name type="scientific">Amycolatopsis cihanbeyliensis</name>
    <dbReference type="NCBI Taxonomy" id="1128664"/>
    <lineage>
        <taxon>Bacteria</taxon>
        <taxon>Bacillati</taxon>
        <taxon>Actinomycetota</taxon>
        <taxon>Actinomycetes</taxon>
        <taxon>Pseudonocardiales</taxon>
        <taxon>Pseudonocardiaceae</taxon>
        <taxon>Amycolatopsis</taxon>
    </lineage>
</organism>
<dbReference type="EMBL" id="VFML01000001">
    <property type="protein sequence ID" value="TQJ05404.1"/>
    <property type="molecule type" value="Genomic_DNA"/>
</dbReference>
<comment type="similarity">
    <text evidence="2">Belongs to the DivIVA family.</text>
</comment>
<dbReference type="PANTHER" id="PTHR35794:SF2">
    <property type="entry name" value="CELL DIVISION PROTEIN DIVIVA"/>
    <property type="match status" value="1"/>
</dbReference>
<keyword evidence="7" id="KW-0131">Cell cycle</keyword>
<dbReference type="NCBIfam" id="TIGR03544">
    <property type="entry name" value="DivI1A_domain"/>
    <property type="match status" value="2"/>
</dbReference>
<evidence type="ECO:0000256" key="2">
    <source>
        <dbReference type="ARBA" id="ARBA00009008"/>
    </source>
</evidence>
<dbReference type="InterPro" id="IPR007793">
    <property type="entry name" value="DivIVA_fam"/>
</dbReference>
<dbReference type="AlphaFoldDB" id="A0A542DQY9"/>
<reference evidence="9 10" key="1">
    <citation type="submission" date="2019-06" db="EMBL/GenBank/DDBJ databases">
        <title>Sequencing the genomes of 1000 actinobacteria strains.</title>
        <authorList>
            <person name="Klenk H.-P."/>
        </authorList>
    </citation>
    <scope>NUCLEOTIDE SEQUENCE [LARGE SCALE GENOMIC DNA]</scope>
    <source>
        <strain evidence="9 10">DSM 45679</strain>
    </source>
</reference>
<evidence type="ECO:0000256" key="6">
    <source>
        <dbReference type="ARBA" id="ARBA00023054"/>
    </source>
</evidence>
<dbReference type="GO" id="GO:0051301">
    <property type="term" value="P:cell division"/>
    <property type="evidence" value="ECO:0007669"/>
    <property type="project" value="UniProtKB-KW"/>
</dbReference>
<keyword evidence="10" id="KW-1185">Reference proteome</keyword>
<accession>A0A542DQY9</accession>
<evidence type="ECO:0000256" key="1">
    <source>
        <dbReference type="ARBA" id="ARBA00004496"/>
    </source>
</evidence>
<dbReference type="InterPro" id="IPR019933">
    <property type="entry name" value="DivIVA_domain"/>
</dbReference>
<evidence type="ECO:0000313" key="10">
    <source>
        <dbReference type="Proteomes" id="UP000320876"/>
    </source>
</evidence>
<protein>
    <recommendedName>
        <fullName evidence="3">Cell wall synthesis protein Wag31</fullName>
    </recommendedName>
    <alternativeName>
        <fullName evidence="8">Antigen 84</fullName>
    </alternativeName>
</protein>
<keyword evidence="4" id="KW-0963">Cytoplasm</keyword>
<dbReference type="PANTHER" id="PTHR35794">
    <property type="entry name" value="CELL DIVISION PROTEIN DIVIVA"/>
    <property type="match status" value="1"/>
</dbReference>
<comment type="caution">
    <text evidence="9">The sequence shown here is derived from an EMBL/GenBank/DDBJ whole genome shotgun (WGS) entry which is preliminary data.</text>
</comment>
<dbReference type="Gene3D" id="6.10.250.660">
    <property type="match status" value="2"/>
</dbReference>
<dbReference type="Proteomes" id="UP000320876">
    <property type="component" value="Unassembled WGS sequence"/>
</dbReference>
<dbReference type="OrthoDB" id="5198800at2"/>